<evidence type="ECO:0000256" key="4">
    <source>
        <dbReference type="ARBA" id="ARBA00022692"/>
    </source>
</evidence>
<dbReference type="Gene3D" id="1.20.1250.20">
    <property type="entry name" value="MFS general substrate transporter like domains"/>
    <property type="match status" value="1"/>
</dbReference>
<dbReference type="CDD" id="cd06173">
    <property type="entry name" value="MFS_MefA_like"/>
    <property type="match status" value="1"/>
</dbReference>
<keyword evidence="4 7" id="KW-0812">Transmembrane</keyword>
<feature type="transmembrane region" description="Helical" evidence="7">
    <location>
        <begin position="365"/>
        <end position="386"/>
    </location>
</feature>
<keyword evidence="2" id="KW-0813">Transport</keyword>
<feature type="transmembrane region" description="Helical" evidence="7">
    <location>
        <begin position="58"/>
        <end position="80"/>
    </location>
</feature>
<protein>
    <submittedName>
        <fullName evidence="8">MFS transporter</fullName>
    </submittedName>
</protein>
<dbReference type="RefSeq" id="WP_229892009.1">
    <property type="nucleotide sequence ID" value="NZ_BMUU01000001.1"/>
</dbReference>
<proteinExistence type="predicted"/>
<evidence type="ECO:0000256" key="3">
    <source>
        <dbReference type="ARBA" id="ARBA00022475"/>
    </source>
</evidence>
<evidence type="ECO:0000313" key="9">
    <source>
        <dbReference type="Proteomes" id="UP000600946"/>
    </source>
</evidence>
<dbReference type="PANTHER" id="PTHR23513:SF6">
    <property type="entry name" value="MAJOR FACILITATOR SUPERFAMILY ASSOCIATED DOMAIN-CONTAINING PROTEIN"/>
    <property type="match status" value="1"/>
</dbReference>
<keyword evidence="5 7" id="KW-1133">Transmembrane helix</keyword>
<evidence type="ECO:0000256" key="5">
    <source>
        <dbReference type="ARBA" id="ARBA00022989"/>
    </source>
</evidence>
<comment type="subcellular location">
    <subcellularLocation>
        <location evidence="1">Cell membrane</location>
        <topology evidence="1">Multi-pass membrane protein</topology>
    </subcellularLocation>
</comment>
<evidence type="ECO:0000256" key="6">
    <source>
        <dbReference type="ARBA" id="ARBA00023136"/>
    </source>
</evidence>
<reference evidence="9" key="1">
    <citation type="journal article" date="2019" name="Int. J. Syst. Evol. Microbiol.">
        <title>The Global Catalogue of Microorganisms (GCM) 10K type strain sequencing project: providing services to taxonomists for standard genome sequencing and annotation.</title>
        <authorList>
            <consortium name="The Broad Institute Genomics Platform"/>
            <consortium name="The Broad Institute Genome Sequencing Center for Infectious Disease"/>
            <person name="Wu L."/>
            <person name="Ma J."/>
        </authorList>
    </citation>
    <scope>NUCLEOTIDE SEQUENCE [LARGE SCALE GENOMIC DNA]</scope>
    <source>
        <strain evidence="9">JCM 4594</strain>
    </source>
</reference>
<feature type="transmembrane region" description="Helical" evidence="7">
    <location>
        <begin position="322"/>
        <end position="344"/>
    </location>
</feature>
<sequence>MTTASPTRTPGRPGASPTGRSLVCLLAGEGASYAGSSVHKVALPTLAVLSLGVTPGQVALLGVAATVPALVVTLPAGVLLDRFPLRAVLVTTDLAAVVVAAAIPAAAALDVLTLPLLYAIALALGSLSVLHRGASMAAIPLLAVPGKLHRANASFTAVITVAGVTGSALGTVLIALTGPARALIADAASFVVSACCALLVRPLAVPRRAPRGPQPMLDGIREGLHHAAQDRVLRPLFVTLTATGIGTSLTATLLAYHLLTTVRVGTTGLGLIMAAGSLGGLTGALLAPRLVCRYGAGTVLTVGFVIHALMQIPQAAADPGRAWLVILALGSYGQFAAATCVGTTQRTVQQWHTPEHLRARVQQTALWLSTGSGSLAALTAGGLAALTSVRTVMLTGVVVLLLFAGTLWRSPVRRLAARDEGDT</sequence>
<feature type="transmembrane region" description="Helical" evidence="7">
    <location>
        <begin position="236"/>
        <end position="256"/>
    </location>
</feature>
<feature type="transmembrane region" description="Helical" evidence="7">
    <location>
        <begin position="155"/>
        <end position="176"/>
    </location>
</feature>
<dbReference type="Proteomes" id="UP000600946">
    <property type="component" value="Unassembled WGS sequence"/>
</dbReference>
<evidence type="ECO:0000256" key="2">
    <source>
        <dbReference type="ARBA" id="ARBA00022448"/>
    </source>
</evidence>
<organism evidence="8 9">
    <name type="scientific">Streptomyces xanthochromogenes</name>
    <dbReference type="NCBI Taxonomy" id="67384"/>
    <lineage>
        <taxon>Bacteria</taxon>
        <taxon>Bacillati</taxon>
        <taxon>Actinomycetota</taxon>
        <taxon>Actinomycetes</taxon>
        <taxon>Kitasatosporales</taxon>
        <taxon>Streptomycetaceae</taxon>
        <taxon>Streptomyces</taxon>
    </lineage>
</organism>
<name>A0ABQ2ZFG0_9ACTN</name>
<dbReference type="SUPFAM" id="SSF103473">
    <property type="entry name" value="MFS general substrate transporter"/>
    <property type="match status" value="1"/>
</dbReference>
<dbReference type="InterPro" id="IPR036259">
    <property type="entry name" value="MFS_trans_sf"/>
</dbReference>
<accession>A0ABQ2ZFG0</accession>
<comment type="caution">
    <text evidence="8">The sequence shown here is derived from an EMBL/GenBank/DDBJ whole genome shotgun (WGS) entry which is preliminary data.</text>
</comment>
<evidence type="ECO:0000256" key="7">
    <source>
        <dbReference type="SAM" id="Phobius"/>
    </source>
</evidence>
<gene>
    <name evidence="8" type="ORF">GCM10010326_01150</name>
</gene>
<feature type="transmembrane region" description="Helical" evidence="7">
    <location>
        <begin position="268"/>
        <end position="287"/>
    </location>
</feature>
<dbReference type="PANTHER" id="PTHR23513">
    <property type="entry name" value="INTEGRAL MEMBRANE EFFLUX PROTEIN-RELATED"/>
    <property type="match status" value="1"/>
</dbReference>
<feature type="transmembrane region" description="Helical" evidence="7">
    <location>
        <begin position="87"/>
        <end position="109"/>
    </location>
</feature>
<dbReference type="InterPro" id="IPR010290">
    <property type="entry name" value="TM_effector"/>
</dbReference>
<keyword evidence="9" id="KW-1185">Reference proteome</keyword>
<feature type="transmembrane region" description="Helical" evidence="7">
    <location>
        <begin position="294"/>
        <end position="310"/>
    </location>
</feature>
<feature type="transmembrane region" description="Helical" evidence="7">
    <location>
        <begin position="392"/>
        <end position="408"/>
    </location>
</feature>
<evidence type="ECO:0000256" key="1">
    <source>
        <dbReference type="ARBA" id="ARBA00004651"/>
    </source>
</evidence>
<dbReference type="Pfam" id="PF05977">
    <property type="entry name" value="MFS_3"/>
    <property type="match status" value="1"/>
</dbReference>
<dbReference type="EMBL" id="BMUU01000001">
    <property type="protein sequence ID" value="GGY13637.1"/>
    <property type="molecule type" value="Genomic_DNA"/>
</dbReference>
<feature type="transmembrane region" description="Helical" evidence="7">
    <location>
        <begin position="182"/>
        <end position="200"/>
    </location>
</feature>
<keyword evidence="3" id="KW-1003">Cell membrane</keyword>
<evidence type="ECO:0000313" key="8">
    <source>
        <dbReference type="EMBL" id="GGY13637.1"/>
    </source>
</evidence>
<dbReference type="GeneID" id="96288170"/>
<keyword evidence="6 7" id="KW-0472">Membrane</keyword>
<feature type="transmembrane region" description="Helical" evidence="7">
    <location>
        <begin position="115"/>
        <end position="143"/>
    </location>
</feature>